<keyword evidence="2" id="KW-0472">Membrane</keyword>
<sequence length="172" mass="18948">MGEHKWLGPVEEAEWPGGPKRVCTRPRMLAAVAVAAVLFLLAVVVIVVLAVQVGRGHPGVQEQCGNKTWLVQQHLTRLQDTLADTKGLLAASNRTAESLKESLQKKEEELEQEKARGQEREGEMQNLRQQLQASQEELQQLRNKLASSAGERASYCTWLVSLAGILMILTAA</sequence>
<dbReference type="GeneID" id="103122620"/>
<feature type="transmembrane region" description="Helical" evidence="2">
    <location>
        <begin position="28"/>
        <end position="51"/>
    </location>
</feature>
<dbReference type="RefSeq" id="XP_060038399.1">
    <property type="nucleotide sequence ID" value="XM_060182416.1"/>
</dbReference>
<evidence type="ECO:0000313" key="3">
    <source>
        <dbReference type="Proteomes" id="UP001652624"/>
    </source>
</evidence>
<keyword evidence="3" id="KW-1185">Reference proteome</keyword>
<reference evidence="4" key="1">
    <citation type="submission" date="2025-08" db="UniProtKB">
        <authorList>
            <consortium name="RefSeq"/>
        </authorList>
    </citation>
    <scope>IDENTIFICATION</scope>
</reference>
<name>A0ABM3WPA8_ERIEU</name>
<evidence type="ECO:0000313" key="4">
    <source>
        <dbReference type="RefSeq" id="XP_060038399.1"/>
    </source>
</evidence>
<organism evidence="3 4">
    <name type="scientific">Erinaceus europaeus</name>
    <name type="common">Western European hedgehog</name>
    <dbReference type="NCBI Taxonomy" id="9365"/>
    <lineage>
        <taxon>Eukaryota</taxon>
        <taxon>Metazoa</taxon>
        <taxon>Chordata</taxon>
        <taxon>Craniata</taxon>
        <taxon>Vertebrata</taxon>
        <taxon>Euteleostomi</taxon>
        <taxon>Mammalia</taxon>
        <taxon>Eutheria</taxon>
        <taxon>Laurasiatheria</taxon>
        <taxon>Eulipotyphla</taxon>
        <taxon>Erinaceidae</taxon>
        <taxon>Erinaceinae</taxon>
        <taxon>Erinaceus</taxon>
    </lineage>
</organism>
<feature type="compositionally biased region" description="Basic and acidic residues" evidence="1">
    <location>
        <begin position="100"/>
        <end position="123"/>
    </location>
</feature>
<dbReference type="Proteomes" id="UP001652624">
    <property type="component" value="Chromosome 23"/>
</dbReference>
<dbReference type="InterPro" id="IPR024886">
    <property type="entry name" value="BST2"/>
</dbReference>
<proteinExistence type="predicted"/>
<feature type="region of interest" description="Disordered" evidence="1">
    <location>
        <begin position="100"/>
        <end position="129"/>
    </location>
</feature>
<dbReference type="Gene3D" id="1.20.5.1700">
    <property type="match status" value="1"/>
</dbReference>
<protein>
    <submittedName>
        <fullName evidence="4">Huntingtin-interacting protein 1-like</fullName>
    </submittedName>
</protein>
<dbReference type="PANTHER" id="PTHR15190:SF1">
    <property type="entry name" value="BONE MARROW STROMAL ANTIGEN 2"/>
    <property type="match status" value="1"/>
</dbReference>
<keyword evidence="2" id="KW-1133">Transmembrane helix</keyword>
<accession>A0ABM3WPA8</accession>
<dbReference type="Pfam" id="PF16716">
    <property type="entry name" value="BST2"/>
    <property type="match status" value="1"/>
</dbReference>
<evidence type="ECO:0000256" key="2">
    <source>
        <dbReference type="SAM" id="Phobius"/>
    </source>
</evidence>
<evidence type="ECO:0000256" key="1">
    <source>
        <dbReference type="SAM" id="MobiDB-lite"/>
    </source>
</evidence>
<keyword evidence="2" id="KW-0812">Transmembrane</keyword>
<gene>
    <name evidence="4" type="primary">LOC103122620</name>
</gene>
<dbReference type="PANTHER" id="PTHR15190">
    <property type="entry name" value="BONE MARROW STROMAL ANTIGEN 2"/>
    <property type="match status" value="1"/>
</dbReference>